<accession>A0A1H3JDG9</accession>
<dbReference type="RefSeq" id="WP_092641189.1">
    <property type="nucleotide sequence ID" value="NZ_FNPX01000001.1"/>
</dbReference>
<dbReference type="InterPro" id="IPR029058">
    <property type="entry name" value="AB_hydrolase_fold"/>
</dbReference>
<sequence>MAPTIDTVLQDEELLLRWLPGSARRMIVVFTGVQAGFGGAPLDEFAASASRRGENNVLFVTDRRATWYSAPGLWSKIVKLVRYLRRSEGIEEIVTLGNSMGGYGALLLPQDLRVKRAIAFSPQLTLARDLTDDTRWPDIMKRYGKMPARNVGETFASTRTQYYLTAGGGCREDIDHLEFAPQDKRVHRWILPRGRHNLAGSLKETGILYDLIGAIIRGRKARVEALYQRYSEMVEGPSRPAIPVQGETP</sequence>
<dbReference type="AlphaFoldDB" id="A0A1H3JDG9"/>
<keyword evidence="2" id="KW-1185">Reference proteome</keyword>
<dbReference type="STRING" id="1244108.SAMN05444004_101294"/>
<evidence type="ECO:0008006" key="3">
    <source>
        <dbReference type="Google" id="ProtNLM"/>
    </source>
</evidence>
<dbReference type="EMBL" id="FNPX01000001">
    <property type="protein sequence ID" value="SDY37962.1"/>
    <property type="molecule type" value="Genomic_DNA"/>
</dbReference>
<dbReference type="SUPFAM" id="SSF53474">
    <property type="entry name" value="alpha/beta-Hydrolases"/>
    <property type="match status" value="1"/>
</dbReference>
<dbReference type="Proteomes" id="UP000198914">
    <property type="component" value="Unassembled WGS sequence"/>
</dbReference>
<reference evidence="2" key="1">
    <citation type="submission" date="2016-10" db="EMBL/GenBank/DDBJ databases">
        <authorList>
            <person name="Varghese N."/>
            <person name="Submissions S."/>
        </authorList>
    </citation>
    <scope>NUCLEOTIDE SEQUENCE [LARGE SCALE GENOMIC DNA]</scope>
    <source>
        <strain evidence="2">DSM 100420</strain>
    </source>
</reference>
<dbReference type="Gene3D" id="3.40.50.1820">
    <property type="entry name" value="alpha/beta hydrolase"/>
    <property type="match status" value="1"/>
</dbReference>
<protein>
    <recommendedName>
        <fullName evidence="3">Alpha/beta hydrolase</fullName>
    </recommendedName>
</protein>
<evidence type="ECO:0000313" key="1">
    <source>
        <dbReference type="EMBL" id="SDY37962.1"/>
    </source>
</evidence>
<proteinExistence type="predicted"/>
<evidence type="ECO:0000313" key="2">
    <source>
        <dbReference type="Proteomes" id="UP000198914"/>
    </source>
</evidence>
<organism evidence="1 2">
    <name type="scientific">Jannaschia faecimaris</name>
    <dbReference type="NCBI Taxonomy" id="1244108"/>
    <lineage>
        <taxon>Bacteria</taxon>
        <taxon>Pseudomonadati</taxon>
        <taxon>Pseudomonadota</taxon>
        <taxon>Alphaproteobacteria</taxon>
        <taxon>Rhodobacterales</taxon>
        <taxon>Roseobacteraceae</taxon>
        <taxon>Jannaschia</taxon>
    </lineage>
</organism>
<name>A0A1H3JDG9_9RHOB</name>
<gene>
    <name evidence="1" type="ORF">SAMN05444004_101294</name>
</gene>
<dbReference type="OrthoDB" id="7840740at2"/>